<reference evidence="2" key="1">
    <citation type="submission" date="2006-10" db="EMBL/GenBank/DDBJ databases">
        <authorList>
            <person name="Amadeo P."/>
            <person name="Zhao Q."/>
            <person name="Wortman J."/>
            <person name="Fraser-Liggett C."/>
            <person name="Carlton J."/>
        </authorList>
    </citation>
    <scope>NUCLEOTIDE SEQUENCE</scope>
    <source>
        <strain evidence="2">G3</strain>
    </source>
</reference>
<dbReference type="SUPFAM" id="SSF56024">
    <property type="entry name" value="Phospholipase D/nuclease"/>
    <property type="match status" value="1"/>
</dbReference>
<evidence type="ECO:0000313" key="2">
    <source>
        <dbReference type="EMBL" id="EAY06654.1"/>
    </source>
</evidence>
<reference evidence="2" key="2">
    <citation type="journal article" date="2007" name="Science">
        <title>Draft genome sequence of the sexually transmitted pathogen Trichomonas vaginalis.</title>
        <authorList>
            <person name="Carlton J.M."/>
            <person name="Hirt R.P."/>
            <person name="Silva J.C."/>
            <person name="Delcher A.L."/>
            <person name="Schatz M."/>
            <person name="Zhao Q."/>
            <person name="Wortman J.R."/>
            <person name="Bidwell S.L."/>
            <person name="Alsmark U.C.M."/>
            <person name="Besteiro S."/>
            <person name="Sicheritz-Ponten T."/>
            <person name="Noel C.J."/>
            <person name="Dacks J.B."/>
            <person name="Foster P.G."/>
            <person name="Simillion C."/>
            <person name="Van de Peer Y."/>
            <person name="Miranda-Saavedra D."/>
            <person name="Barton G.J."/>
            <person name="Westrop G.D."/>
            <person name="Mueller S."/>
            <person name="Dessi D."/>
            <person name="Fiori P.L."/>
            <person name="Ren Q."/>
            <person name="Paulsen I."/>
            <person name="Zhang H."/>
            <person name="Bastida-Corcuera F.D."/>
            <person name="Simoes-Barbosa A."/>
            <person name="Brown M.T."/>
            <person name="Hayes R.D."/>
            <person name="Mukherjee M."/>
            <person name="Okumura C.Y."/>
            <person name="Schneider R."/>
            <person name="Smith A.J."/>
            <person name="Vanacova S."/>
            <person name="Villalvazo M."/>
            <person name="Haas B.J."/>
            <person name="Pertea M."/>
            <person name="Feldblyum T.V."/>
            <person name="Utterback T.R."/>
            <person name="Shu C.L."/>
            <person name="Osoegawa K."/>
            <person name="de Jong P.J."/>
            <person name="Hrdy I."/>
            <person name="Horvathova L."/>
            <person name="Zubacova Z."/>
            <person name="Dolezal P."/>
            <person name="Malik S.B."/>
            <person name="Logsdon J.M. Jr."/>
            <person name="Henze K."/>
            <person name="Gupta A."/>
            <person name="Wang C.C."/>
            <person name="Dunne R.L."/>
            <person name="Upcroft J.A."/>
            <person name="Upcroft P."/>
            <person name="White O."/>
            <person name="Salzberg S.L."/>
            <person name="Tang P."/>
            <person name="Chiu C.-H."/>
            <person name="Lee Y.-S."/>
            <person name="Embley T.M."/>
            <person name="Coombs G.H."/>
            <person name="Mottram J.C."/>
            <person name="Tachezy J."/>
            <person name="Fraser-Liggett C.M."/>
            <person name="Johnson P.J."/>
        </authorList>
    </citation>
    <scope>NUCLEOTIDE SEQUENCE [LARGE SCALE GENOMIC DNA]</scope>
    <source>
        <strain evidence="2">G3</strain>
    </source>
</reference>
<dbReference type="AlphaFoldDB" id="A2EL26"/>
<dbReference type="VEuPathDB" id="TrichDB:TVAGG3_0234290"/>
<accession>A2EL26</accession>
<evidence type="ECO:0000313" key="3">
    <source>
        <dbReference type="Proteomes" id="UP000001542"/>
    </source>
</evidence>
<keyword evidence="1" id="KW-0812">Transmembrane</keyword>
<keyword evidence="3" id="KW-1185">Reference proteome</keyword>
<dbReference type="EMBL" id="DS113418">
    <property type="protein sequence ID" value="EAY06654.1"/>
    <property type="molecule type" value="Genomic_DNA"/>
</dbReference>
<dbReference type="VEuPathDB" id="TrichDB:TVAG_322740"/>
<dbReference type="RefSeq" id="XP_001318877.1">
    <property type="nucleotide sequence ID" value="XM_001318842.1"/>
</dbReference>
<dbReference type="InParanoid" id="A2EL26"/>
<evidence type="ECO:0000256" key="1">
    <source>
        <dbReference type="SAM" id="Phobius"/>
    </source>
</evidence>
<keyword evidence="1" id="KW-1133">Transmembrane helix</keyword>
<feature type="transmembrane region" description="Helical" evidence="1">
    <location>
        <begin position="12"/>
        <end position="32"/>
    </location>
</feature>
<dbReference type="Gene3D" id="3.30.870.10">
    <property type="entry name" value="Endonuclease Chain A"/>
    <property type="match status" value="1"/>
</dbReference>
<sequence length="371" mass="42967">MNRRSINFNSILDWTFLILSIACICVVTPMSYTSDKKPDQPSTKSDINVELFNQSSKNYEKFLELLNSENKSIDMIFNYEVPVPESFIPAIKNATVRGVKVRMYTMEPNSTLPKLTLPEGAEIRYFKNTTYFKKFYVNFAIFHSELLFFPSSFIPRIGFDKKIIGFYADTNDKNLISSAQVVFDYFWNMGDEMYFVLPRKYFFSYENSDFTLDPDTELALNITSIHKTVRNALDQSAEVKIVASRQFFPDNITNFTECLRYAQISSLLEKQAITDLKLRIILSESEFITHKTHYVSIYHNFADKENIDLRHCTFEDIDGTIIAATDQLVLLPCGLDEITHNNNIIFGLSHKTDIINDITQYGISCPRYPKY</sequence>
<gene>
    <name evidence="2" type="ORF">TVAG_322740</name>
</gene>
<protein>
    <submittedName>
        <fullName evidence="2">Uncharacterized protein</fullName>
    </submittedName>
</protein>
<keyword evidence="1" id="KW-0472">Membrane</keyword>
<proteinExistence type="predicted"/>
<dbReference type="KEGG" id="tva:4764533"/>
<organism evidence="2 3">
    <name type="scientific">Trichomonas vaginalis (strain ATCC PRA-98 / G3)</name>
    <dbReference type="NCBI Taxonomy" id="412133"/>
    <lineage>
        <taxon>Eukaryota</taxon>
        <taxon>Metamonada</taxon>
        <taxon>Parabasalia</taxon>
        <taxon>Trichomonadida</taxon>
        <taxon>Trichomonadidae</taxon>
        <taxon>Trichomonas</taxon>
    </lineage>
</organism>
<dbReference type="Proteomes" id="UP000001542">
    <property type="component" value="Unassembled WGS sequence"/>
</dbReference>
<name>A2EL26_TRIV3</name>